<feature type="transmembrane region" description="Helical" evidence="2">
    <location>
        <begin position="277"/>
        <end position="300"/>
    </location>
</feature>
<reference evidence="3 4" key="1">
    <citation type="journal article" date="2016" name="Nat. Commun.">
        <title>Thousands of microbial genomes shed light on interconnected biogeochemical processes in an aquifer system.</title>
        <authorList>
            <person name="Anantharaman K."/>
            <person name="Brown C.T."/>
            <person name="Hug L.A."/>
            <person name="Sharon I."/>
            <person name="Castelle C.J."/>
            <person name="Probst A.J."/>
            <person name="Thomas B.C."/>
            <person name="Singh A."/>
            <person name="Wilkins M.J."/>
            <person name="Karaoz U."/>
            <person name="Brodie E.L."/>
            <person name="Williams K.H."/>
            <person name="Hubbard S.S."/>
            <person name="Banfield J.F."/>
        </authorList>
    </citation>
    <scope>NUCLEOTIDE SEQUENCE [LARGE SCALE GENOMIC DNA]</scope>
</reference>
<dbReference type="EMBL" id="MEWU01000014">
    <property type="protein sequence ID" value="OGC83622.1"/>
    <property type="molecule type" value="Genomic_DNA"/>
</dbReference>
<accession>A0A1F4XPG9</accession>
<dbReference type="AlphaFoldDB" id="A0A1F4XPG9"/>
<feature type="transmembrane region" description="Helical" evidence="2">
    <location>
        <begin position="144"/>
        <end position="164"/>
    </location>
</feature>
<feature type="transmembrane region" description="Helical" evidence="2">
    <location>
        <begin position="67"/>
        <end position="94"/>
    </location>
</feature>
<keyword evidence="2" id="KW-1133">Transmembrane helix</keyword>
<comment type="caution">
    <text evidence="3">The sequence shown here is derived from an EMBL/GenBank/DDBJ whole genome shotgun (WGS) entry which is preliminary data.</text>
</comment>
<evidence type="ECO:0000256" key="1">
    <source>
        <dbReference type="SAM" id="MobiDB-lite"/>
    </source>
</evidence>
<keyword evidence="2" id="KW-0472">Membrane</keyword>
<dbReference type="STRING" id="1797240.A3D68_00365"/>
<feature type="transmembrane region" description="Helical" evidence="2">
    <location>
        <begin position="245"/>
        <end position="271"/>
    </location>
</feature>
<proteinExistence type="predicted"/>
<dbReference type="Proteomes" id="UP000177564">
    <property type="component" value="Unassembled WGS sequence"/>
</dbReference>
<protein>
    <submittedName>
        <fullName evidence="3">Uncharacterized protein</fullName>
    </submittedName>
</protein>
<name>A0A1F4XPG9_9BACT</name>
<feature type="transmembrane region" description="Helical" evidence="2">
    <location>
        <begin position="369"/>
        <end position="391"/>
    </location>
</feature>
<sequence>MPLAYNIKKNILRVGAKTLLAGVIVLLAFSPLAPIFSTPSALAAGESLIQTGGGGLQTLAEWLASIFYYVFVGLFSSIAYISAAFFSMAVAVTLNSSAYALSFINTAWETTRDIANMAFIFVLVYIAFTVMLKAETANTMKMLAGVIVVALVINFSFFLTRVVIDGGNVLAVQFYNLIEYQPIGKNNSVNSGVTTPASAIASKLIGADTKDLTYSIMSALDVTQILNTKSYEDFQKRVADSGGSFWYTLTALSLIYIMVGVAFAILAGSFLFAGAKFMMRTVGLIFLIIAAPLALVARAIPTAKFKKMFDDWLDWLIRLSFYPAIYLFMFWVLTKFMHELNPSGKGSFVAGVFDIDTTGLNSNWFTTNIAIAGAQIGIRLGFVIAMMYVALSVADFVVKEGGSGAAKGLQWGLGLTKRTGGYAFQQSAGRGAAWASKGLATGRAGALLERFTGRGGYWVGDKVRRYVTQPVAEKSFGGAESRQQLLDRVAKEKKERSANLWTITNKEEVKKLGDLEERARGNKPLTPSEEIERQRIADRVSRFGKSDLEVFKSGELERIVRVLKEDQIKKIKESEKYSDSDKEKVENSWHERSNDAPLKKANKQIELLRKINETLKTGARPVVVGEIDKRVGTTTTPTHDIINPAAIDNMKKDLVKEIAKVRSDIAATPRGTKTVELQQNLHNLQDATKKIEKLEEEAKKIPSKVGGVDNPGEFDTSKV</sequence>
<evidence type="ECO:0000313" key="3">
    <source>
        <dbReference type="EMBL" id="OGC83622.1"/>
    </source>
</evidence>
<gene>
    <name evidence="3" type="ORF">A3D68_00365</name>
</gene>
<feature type="transmembrane region" description="Helical" evidence="2">
    <location>
        <begin position="114"/>
        <end position="132"/>
    </location>
</feature>
<evidence type="ECO:0000313" key="4">
    <source>
        <dbReference type="Proteomes" id="UP000177564"/>
    </source>
</evidence>
<evidence type="ECO:0000256" key="2">
    <source>
        <dbReference type="SAM" id="Phobius"/>
    </source>
</evidence>
<feature type="region of interest" description="Disordered" evidence="1">
    <location>
        <begin position="698"/>
        <end position="719"/>
    </location>
</feature>
<feature type="region of interest" description="Disordered" evidence="1">
    <location>
        <begin position="573"/>
        <end position="594"/>
    </location>
</feature>
<keyword evidence="2" id="KW-0812">Transmembrane</keyword>
<organism evidence="3 4">
    <name type="scientific">Candidatus Adlerbacteria bacterium RIFCSPHIGHO2_02_FULL_52_17</name>
    <dbReference type="NCBI Taxonomy" id="1797240"/>
    <lineage>
        <taxon>Bacteria</taxon>
        <taxon>Candidatus Adleribacteriota</taxon>
    </lineage>
</organism>
<feature type="transmembrane region" description="Helical" evidence="2">
    <location>
        <begin position="312"/>
        <end position="333"/>
    </location>
</feature>